<dbReference type="Proteomes" id="UP000270094">
    <property type="component" value="Unassembled WGS sequence"/>
</dbReference>
<name>A0A3P7IK97_STRVU</name>
<evidence type="ECO:0000313" key="2">
    <source>
        <dbReference type="Proteomes" id="UP000270094"/>
    </source>
</evidence>
<gene>
    <name evidence="1" type="ORF">SVUK_LOCUS972</name>
</gene>
<protein>
    <submittedName>
        <fullName evidence="1">Uncharacterized protein</fullName>
    </submittedName>
</protein>
<proteinExistence type="predicted"/>
<accession>A0A3P7IK97</accession>
<dbReference type="AlphaFoldDB" id="A0A3P7IK97"/>
<organism evidence="1 2">
    <name type="scientific">Strongylus vulgaris</name>
    <name type="common">Blood worm</name>
    <dbReference type="NCBI Taxonomy" id="40348"/>
    <lineage>
        <taxon>Eukaryota</taxon>
        <taxon>Metazoa</taxon>
        <taxon>Ecdysozoa</taxon>
        <taxon>Nematoda</taxon>
        <taxon>Chromadorea</taxon>
        <taxon>Rhabditida</taxon>
        <taxon>Rhabditina</taxon>
        <taxon>Rhabditomorpha</taxon>
        <taxon>Strongyloidea</taxon>
        <taxon>Strongylidae</taxon>
        <taxon>Strongylus</taxon>
    </lineage>
</organism>
<keyword evidence="2" id="KW-1185">Reference proteome</keyword>
<dbReference type="OrthoDB" id="418748at2759"/>
<reference evidence="1 2" key="1">
    <citation type="submission" date="2018-11" db="EMBL/GenBank/DDBJ databases">
        <authorList>
            <consortium name="Pathogen Informatics"/>
        </authorList>
    </citation>
    <scope>NUCLEOTIDE SEQUENCE [LARGE SCALE GENOMIC DNA]</scope>
</reference>
<sequence length="199" mass="22280">MQYKRCRPLLTLTATLSADLVKGSLLLIAAEKVWPAITKKNGKDHDVQVSTIAKSMPHDCSKGTKIPIWKDKDDIADCSTYRLILLMSHSLKMFVLLFVLFCTYRTHFGGEIEEEKRATCDFLGNGGSFRRGALWCPMGPIGIGVLSSTLHHNHGRSDGRFQATAPRGSLCADDVELMGENRRTWRKGKEMKDQLNRIA</sequence>
<evidence type="ECO:0000313" key="1">
    <source>
        <dbReference type="EMBL" id="VDM65974.1"/>
    </source>
</evidence>
<dbReference type="EMBL" id="UYYB01001777">
    <property type="protein sequence ID" value="VDM65974.1"/>
    <property type="molecule type" value="Genomic_DNA"/>
</dbReference>